<evidence type="ECO:0000313" key="3">
    <source>
        <dbReference type="Proteomes" id="UP001634007"/>
    </source>
</evidence>
<keyword evidence="3" id="KW-1185">Reference proteome</keyword>
<feature type="compositionally biased region" description="Basic and acidic residues" evidence="1">
    <location>
        <begin position="9"/>
        <end position="30"/>
    </location>
</feature>
<organism evidence="2 3">
    <name type="scientific">Eucalyptus globulus</name>
    <name type="common">Tasmanian blue gum</name>
    <dbReference type="NCBI Taxonomy" id="34317"/>
    <lineage>
        <taxon>Eukaryota</taxon>
        <taxon>Viridiplantae</taxon>
        <taxon>Streptophyta</taxon>
        <taxon>Embryophyta</taxon>
        <taxon>Tracheophyta</taxon>
        <taxon>Spermatophyta</taxon>
        <taxon>Magnoliopsida</taxon>
        <taxon>eudicotyledons</taxon>
        <taxon>Gunneridae</taxon>
        <taxon>Pentapetalae</taxon>
        <taxon>rosids</taxon>
        <taxon>malvids</taxon>
        <taxon>Myrtales</taxon>
        <taxon>Myrtaceae</taxon>
        <taxon>Myrtoideae</taxon>
        <taxon>Eucalypteae</taxon>
        <taxon>Eucalyptus</taxon>
    </lineage>
</organism>
<proteinExistence type="predicted"/>
<protein>
    <submittedName>
        <fullName evidence="2">Uncharacterized protein</fullName>
    </submittedName>
</protein>
<name>A0ABD3KHM9_EUCGL</name>
<evidence type="ECO:0000313" key="2">
    <source>
        <dbReference type="EMBL" id="KAL3739330.1"/>
    </source>
</evidence>
<comment type="caution">
    <text evidence="2">The sequence shown here is derived from an EMBL/GenBank/DDBJ whole genome shotgun (WGS) entry which is preliminary data.</text>
</comment>
<dbReference type="Proteomes" id="UP001634007">
    <property type="component" value="Unassembled WGS sequence"/>
</dbReference>
<sequence>MEEAFGEGTVDHKDGSVVDVKDPTLEDEARTPVYSIDNGNWNEENREIEEQEVEGPEEDEEWGVAEEVPEDEPASEAKDEPEEEDEELEENELSEEESEEDRDDDLEYDPDED</sequence>
<reference evidence="2 3" key="1">
    <citation type="submission" date="2024-11" db="EMBL/GenBank/DDBJ databases">
        <title>Chromosome-level genome assembly of Eucalyptus globulus Labill. provides insights into its genome evolution.</title>
        <authorList>
            <person name="Li X."/>
        </authorList>
    </citation>
    <scope>NUCLEOTIDE SEQUENCE [LARGE SCALE GENOMIC DNA]</scope>
    <source>
        <strain evidence="2">CL2024</strain>
        <tissue evidence="2">Fresh tender leaves</tissue>
    </source>
</reference>
<dbReference type="AlphaFoldDB" id="A0ABD3KHM9"/>
<gene>
    <name evidence="2" type="ORF">ACJRO7_020702</name>
</gene>
<evidence type="ECO:0000256" key="1">
    <source>
        <dbReference type="SAM" id="MobiDB-lite"/>
    </source>
</evidence>
<accession>A0ABD3KHM9</accession>
<dbReference type="EMBL" id="JBJKBG010000005">
    <property type="protein sequence ID" value="KAL3739330.1"/>
    <property type="molecule type" value="Genomic_DNA"/>
</dbReference>
<feature type="region of interest" description="Disordered" evidence="1">
    <location>
        <begin position="1"/>
        <end position="113"/>
    </location>
</feature>
<feature type="compositionally biased region" description="Acidic residues" evidence="1">
    <location>
        <begin position="46"/>
        <end position="113"/>
    </location>
</feature>